<evidence type="ECO:0000313" key="2">
    <source>
        <dbReference type="EMBL" id="KYD10637.1"/>
    </source>
</evidence>
<evidence type="ECO:0000256" key="1">
    <source>
        <dbReference type="SAM" id="MobiDB-lite"/>
    </source>
</evidence>
<comment type="caution">
    <text evidence="2">The sequence shown here is derived from an EMBL/GenBank/DDBJ whole genome shotgun (WGS) entry which is preliminary data.</text>
</comment>
<reference evidence="2 3" key="1">
    <citation type="submission" date="2016-01" db="EMBL/GenBank/DDBJ databases">
        <title>Draft Genome Sequences of Seven Thermophilic Sporeformers Isolated from Foods.</title>
        <authorList>
            <person name="Berendsen E.M."/>
            <person name="Wells-Bennik M.H."/>
            <person name="Krawcyk A.O."/>
            <person name="De Jong A."/>
            <person name="Holsappel S."/>
            <person name="Eijlander R.T."/>
            <person name="Kuipers O.P."/>
        </authorList>
    </citation>
    <scope>NUCLEOTIDE SEQUENCE [LARGE SCALE GENOMIC DNA]</scope>
    <source>
        <strain evidence="2 3">B4135</strain>
    </source>
</reference>
<gene>
    <name evidence="2" type="ORF">B4135_3438</name>
</gene>
<dbReference type="STRING" id="301148.B4135_3438"/>
<proteinExistence type="predicted"/>
<protein>
    <submittedName>
        <fullName evidence="2">Uncharacterized protein</fullName>
    </submittedName>
</protein>
<name>A0A150LE65_9BACI</name>
<dbReference type="Proteomes" id="UP000075683">
    <property type="component" value="Unassembled WGS sequence"/>
</dbReference>
<accession>A0A150LE65</accession>
<evidence type="ECO:0000313" key="3">
    <source>
        <dbReference type="Proteomes" id="UP000075683"/>
    </source>
</evidence>
<organism evidence="2 3">
    <name type="scientific">Caldibacillus debilis</name>
    <dbReference type="NCBI Taxonomy" id="301148"/>
    <lineage>
        <taxon>Bacteria</taxon>
        <taxon>Bacillati</taxon>
        <taxon>Bacillota</taxon>
        <taxon>Bacilli</taxon>
        <taxon>Bacillales</taxon>
        <taxon>Bacillaceae</taxon>
        <taxon>Caldibacillus</taxon>
    </lineage>
</organism>
<sequence length="56" mass="5923">MATNKPSPPSDRSGKTGAPARPGRLGAGQGADPLPSVFLHYPFPERTCQKQKTGFL</sequence>
<dbReference type="AlphaFoldDB" id="A0A150LE65"/>
<feature type="region of interest" description="Disordered" evidence="1">
    <location>
        <begin position="1"/>
        <end position="37"/>
    </location>
</feature>
<dbReference type="EMBL" id="LQYT01000117">
    <property type="protein sequence ID" value="KYD10637.1"/>
    <property type="molecule type" value="Genomic_DNA"/>
</dbReference>